<name>A0A084ZNV7_9ENTR</name>
<dbReference type="RefSeq" id="WP_038161725.1">
    <property type="nucleotide sequence ID" value="NZ_JMTB01000117.1"/>
</dbReference>
<proteinExistence type="predicted"/>
<dbReference type="OrthoDB" id="6626305at2"/>
<dbReference type="EMBL" id="JMTB01000117">
    <property type="protein sequence ID" value="KFB99151.1"/>
    <property type="molecule type" value="Genomic_DNA"/>
</dbReference>
<reference evidence="2" key="1">
    <citation type="submission" date="2014-05" db="EMBL/GenBank/DDBJ databases">
        <title>ATOL: Assembling a taxonomically balanced genome-scale reconstruction of the evolutionary history of the Enterobacteriaceae.</title>
        <authorList>
            <person name="Plunkett G. III"/>
            <person name="Neeno-Eckwall E.C."/>
            <person name="Glasner J.D."/>
            <person name="Perna N.T."/>
        </authorList>
    </citation>
    <scope>NUCLEOTIDE SEQUENCE [LARGE SCALE GENOMIC DNA]</scope>
    <source>
        <strain evidence="2">ATCC 49490</strain>
    </source>
</reference>
<dbReference type="AlphaFoldDB" id="A0A084ZNV7"/>
<evidence type="ECO:0008006" key="3">
    <source>
        <dbReference type="Google" id="ProtNLM"/>
    </source>
</evidence>
<evidence type="ECO:0000313" key="1">
    <source>
        <dbReference type="EMBL" id="KFB99151.1"/>
    </source>
</evidence>
<gene>
    <name evidence="1" type="ORF">GTGU_04152</name>
</gene>
<keyword evidence="2" id="KW-1185">Reference proteome</keyword>
<organism evidence="1 2">
    <name type="scientific">Trabulsiella guamensis ATCC 49490</name>
    <dbReference type="NCBI Taxonomy" id="1005994"/>
    <lineage>
        <taxon>Bacteria</taxon>
        <taxon>Pseudomonadati</taxon>
        <taxon>Pseudomonadota</taxon>
        <taxon>Gammaproteobacteria</taxon>
        <taxon>Enterobacterales</taxon>
        <taxon>Enterobacteriaceae</taxon>
        <taxon>Trabulsiella</taxon>
    </lineage>
</organism>
<accession>A0A084ZNV7</accession>
<protein>
    <recommendedName>
        <fullName evidence="3">Phage protein</fullName>
    </recommendedName>
</protein>
<dbReference type="Proteomes" id="UP000028630">
    <property type="component" value="Unassembled WGS sequence"/>
</dbReference>
<comment type="caution">
    <text evidence="1">The sequence shown here is derived from an EMBL/GenBank/DDBJ whole genome shotgun (WGS) entry which is preliminary data.</text>
</comment>
<evidence type="ECO:0000313" key="2">
    <source>
        <dbReference type="Proteomes" id="UP000028630"/>
    </source>
</evidence>
<sequence length="65" mass="7612">MIRRIEDLDFEDEFRRINSLLSASAELHGSDQAENDLSFELLDKVLYRVREINQAFEKNGGRKNV</sequence>